<evidence type="ECO:0000256" key="2">
    <source>
        <dbReference type="SAM" id="MobiDB-lite"/>
    </source>
</evidence>
<evidence type="ECO:0000256" key="1">
    <source>
        <dbReference type="SAM" id="Coils"/>
    </source>
</evidence>
<feature type="coiled-coil region" evidence="1">
    <location>
        <begin position="25"/>
        <end position="52"/>
    </location>
</feature>
<dbReference type="Proteomes" id="UP000694001">
    <property type="component" value="Chromosome"/>
</dbReference>
<dbReference type="AlphaFoldDB" id="A0A975YJQ1"/>
<evidence type="ECO:0000313" key="4">
    <source>
        <dbReference type="Proteomes" id="UP000694001"/>
    </source>
</evidence>
<feature type="region of interest" description="Disordered" evidence="2">
    <location>
        <begin position="1"/>
        <end position="25"/>
    </location>
</feature>
<proteinExistence type="predicted"/>
<protein>
    <submittedName>
        <fullName evidence="3">Uncharacterized protein</fullName>
    </submittedName>
</protein>
<accession>A0A975YJQ1</accession>
<keyword evidence="1" id="KW-0175">Coiled coil</keyword>
<evidence type="ECO:0000313" key="3">
    <source>
        <dbReference type="EMBL" id="QXM24866.1"/>
    </source>
</evidence>
<dbReference type="RefSeq" id="WP_218285923.1">
    <property type="nucleotide sequence ID" value="NZ_CP076448.1"/>
</dbReference>
<keyword evidence="4" id="KW-1185">Reference proteome</keyword>
<organism evidence="3 4">
    <name type="scientific">Elioraea tepida</name>
    <dbReference type="NCBI Taxonomy" id="2843330"/>
    <lineage>
        <taxon>Bacteria</taxon>
        <taxon>Pseudomonadati</taxon>
        <taxon>Pseudomonadota</taxon>
        <taxon>Alphaproteobacteria</taxon>
        <taxon>Acetobacterales</taxon>
        <taxon>Elioraeaceae</taxon>
        <taxon>Elioraea</taxon>
    </lineage>
</organism>
<dbReference type="KEGG" id="elio:KO353_00910"/>
<dbReference type="EMBL" id="CP076448">
    <property type="protein sequence ID" value="QXM24866.1"/>
    <property type="molecule type" value="Genomic_DNA"/>
</dbReference>
<reference evidence="3" key="1">
    <citation type="submission" date="2021-06" db="EMBL/GenBank/DDBJ databases">
        <title>Elioraea tepida, sp. nov., a moderately thermophilic aerobic anoxygenic phototrophic bacterium isolated from an alkaline siliceous hot spring mat community in Yellowstone National Park, WY, USA.</title>
        <authorList>
            <person name="Saini M.K."/>
            <person name="Yoshida S."/>
            <person name="Sebastian A."/>
            <person name="Hirose S."/>
            <person name="Hara E."/>
            <person name="Tamaki H."/>
            <person name="Soulier N.T."/>
            <person name="Albert I."/>
            <person name="Hanada S."/>
            <person name="Bryant D.A."/>
            <person name="Tank M."/>
        </authorList>
    </citation>
    <scope>NUCLEOTIDE SEQUENCE</scope>
    <source>
        <strain evidence="3">MS-P2</strain>
    </source>
</reference>
<sequence length="104" mass="11303">MAQSATVIPFRPRKDTAPAGEAAGQDRLSRALNTLELALAEQRDAIDRFRLALSDLDHAVLGLEAGLVRYGDELACVGHDLERLAIEARALEAWADEVLARARP</sequence>
<name>A0A975YJQ1_9PROT</name>
<gene>
    <name evidence="3" type="ORF">KO353_00910</name>
</gene>